<reference evidence="7" key="1">
    <citation type="submission" date="2021-06" db="EMBL/GenBank/DDBJ databases">
        <authorList>
            <person name="Hodson N. C."/>
            <person name="Mongue J. A."/>
            <person name="Jaron S. K."/>
        </authorList>
    </citation>
    <scope>NUCLEOTIDE SEQUENCE</scope>
</reference>
<evidence type="ECO:0000256" key="6">
    <source>
        <dbReference type="SAM" id="Phobius"/>
    </source>
</evidence>
<keyword evidence="4 6" id="KW-0472">Membrane</keyword>
<keyword evidence="3 6" id="KW-1133">Transmembrane helix</keyword>
<feature type="transmembrane region" description="Helical" evidence="6">
    <location>
        <begin position="74"/>
        <end position="96"/>
    </location>
</feature>
<dbReference type="Pfam" id="PF00335">
    <property type="entry name" value="Tetraspanin"/>
    <property type="match status" value="1"/>
</dbReference>
<feature type="transmembrane region" description="Helical" evidence="6">
    <location>
        <begin position="42"/>
        <end position="62"/>
    </location>
</feature>
<dbReference type="InterPro" id="IPR018499">
    <property type="entry name" value="Tetraspanin/Peripherin"/>
</dbReference>
<sequence length="371" mass="42448">MPTFFKIQCAVFWIIWMMTISFLCGIIQIQDKYSYIETESELTLLMFLACTCTITMALLGCCCVKLDVQHTCCAIWYIIPTLLCNLLLCTSMLVFLRSAGSELHEEGDVLRTIRHELETKRTIPKFLAHTQLHYGCCGVYGFKDYRAFFLPPSITQDVPYGCCNDPTTGVKMKCPSGDKNEDPRMTVYNIYLVRTIQNVTLPYDIPSDQEDPKLEPIVTGLYGTLEEHGNAPERYLSSKLDLPVNITKVKNINLQGCFEHLKTNSQLIHNYYFAFSLFLIVSSLIMCIIFGRNCVKARRSQRTSIQKLILETLHQPHKVSALNPEMGQAEKDELLHNLMHDVRKSEDNMVSEQQADAPHDHVVHYEKMSQP</sequence>
<evidence type="ECO:0000256" key="1">
    <source>
        <dbReference type="ARBA" id="ARBA00004141"/>
    </source>
</evidence>
<feature type="region of interest" description="Disordered" evidence="5">
    <location>
        <begin position="352"/>
        <end position="371"/>
    </location>
</feature>
<accession>A0A8J2LDW3</accession>
<dbReference type="EMBL" id="CAJVCH010569888">
    <property type="protein sequence ID" value="CAG7833463.1"/>
    <property type="molecule type" value="Genomic_DNA"/>
</dbReference>
<name>A0A8J2LDW3_9HEXA</name>
<evidence type="ECO:0000256" key="2">
    <source>
        <dbReference type="ARBA" id="ARBA00022692"/>
    </source>
</evidence>
<dbReference type="OrthoDB" id="10033535at2759"/>
<gene>
    <name evidence="7" type="ORF">AFUS01_LOCUS43082</name>
</gene>
<evidence type="ECO:0000256" key="3">
    <source>
        <dbReference type="ARBA" id="ARBA00022989"/>
    </source>
</evidence>
<keyword evidence="8" id="KW-1185">Reference proteome</keyword>
<proteinExistence type="predicted"/>
<protein>
    <recommendedName>
        <fullName evidence="9">Tetraspanin</fullName>
    </recommendedName>
</protein>
<dbReference type="GO" id="GO:0016020">
    <property type="term" value="C:membrane"/>
    <property type="evidence" value="ECO:0007669"/>
    <property type="project" value="UniProtKB-SubCell"/>
</dbReference>
<feature type="compositionally biased region" description="Basic and acidic residues" evidence="5">
    <location>
        <begin position="357"/>
        <end position="371"/>
    </location>
</feature>
<evidence type="ECO:0000256" key="4">
    <source>
        <dbReference type="ARBA" id="ARBA00023136"/>
    </source>
</evidence>
<evidence type="ECO:0000313" key="7">
    <source>
        <dbReference type="EMBL" id="CAG7833463.1"/>
    </source>
</evidence>
<organism evidence="7 8">
    <name type="scientific">Allacma fusca</name>
    <dbReference type="NCBI Taxonomy" id="39272"/>
    <lineage>
        <taxon>Eukaryota</taxon>
        <taxon>Metazoa</taxon>
        <taxon>Ecdysozoa</taxon>
        <taxon>Arthropoda</taxon>
        <taxon>Hexapoda</taxon>
        <taxon>Collembola</taxon>
        <taxon>Symphypleona</taxon>
        <taxon>Sminthuridae</taxon>
        <taxon>Allacma</taxon>
    </lineage>
</organism>
<keyword evidence="2 6" id="KW-0812">Transmembrane</keyword>
<dbReference type="AlphaFoldDB" id="A0A8J2LDW3"/>
<feature type="transmembrane region" description="Helical" evidence="6">
    <location>
        <begin position="12"/>
        <end position="30"/>
    </location>
</feature>
<comment type="caution">
    <text evidence="7">The sequence shown here is derived from an EMBL/GenBank/DDBJ whole genome shotgun (WGS) entry which is preliminary data.</text>
</comment>
<evidence type="ECO:0000256" key="5">
    <source>
        <dbReference type="SAM" id="MobiDB-lite"/>
    </source>
</evidence>
<comment type="subcellular location">
    <subcellularLocation>
        <location evidence="1">Membrane</location>
        <topology evidence="1">Multi-pass membrane protein</topology>
    </subcellularLocation>
</comment>
<evidence type="ECO:0008006" key="9">
    <source>
        <dbReference type="Google" id="ProtNLM"/>
    </source>
</evidence>
<evidence type="ECO:0000313" key="8">
    <source>
        <dbReference type="Proteomes" id="UP000708208"/>
    </source>
</evidence>
<dbReference type="Proteomes" id="UP000708208">
    <property type="component" value="Unassembled WGS sequence"/>
</dbReference>
<feature type="transmembrane region" description="Helical" evidence="6">
    <location>
        <begin position="271"/>
        <end position="291"/>
    </location>
</feature>